<evidence type="ECO:0000256" key="3">
    <source>
        <dbReference type="ARBA" id="ARBA00013223"/>
    </source>
</evidence>
<keyword evidence="8" id="KW-0560">Oxidoreductase</keyword>
<organism evidence="10 11">
    <name type="scientific">Photobacterium kishitanii</name>
    <dbReference type="NCBI Taxonomy" id="318456"/>
    <lineage>
        <taxon>Bacteria</taxon>
        <taxon>Pseudomonadati</taxon>
        <taxon>Pseudomonadota</taxon>
        <taxon>Gammaproteobacteria</taxon>
        <taxon>Vibrionales</taxon>
        <taxon>Vibrionaceae</taxon>
        <taxon>Photobacterium</taxon>
    </lineage>
</organism>
<keyword evidence="7" id="KW-0521">NADP</keyword>
<comment type="similarity">
    <text evidence="2">Belongs to the ferredoxin--NADP reductase type 1 family.</text>
</comment>
<evidence type="ECO:0000256" key="6">
    <source>
        <dbReference type="ARBA" id="ARBA00022827"/>
    </source>
</evidence>
<dbReference type="GO" id="GO:0004324">
    <property type="term" value="F:ferredoxin-NADP+ reductase activity"/>
    <property type="evidence" value="ECO:0007669"/>
    <property type="project" value="UniProtKB-EC"/>
</dbReference>
<evidence type="ECO:0000313" key="11">
    <source>
        <dbReference type="Proteomes" id="UP000241426"/>
    </source>
</evidence>
<dbReference type="EMBL" id="PYNF01000008">
    <property type="protein sequence ID" value="PSU98718.1"/>
    <property type="molecule type" value="Genomic_DNA"/>
</dbReference>
<evidence type="ECO:0000256" key="9">
    <source>
        <dbReference type="ARBA" id="ARBA00047776"/>
    </source>
</evidence>
<dbReference type="PANTHER" id="PTHR47878">
    <property type="entry name" value="OXIDOREDUCTASE FAD/NAD(P)-BINDING DOMAIN PROTEIN"/>
    <property type="match status" value="1"/>
</dbReference>
<comment type="catalytic activity">
    <reaction evidence="9">
        <text>2 reduced [2Fe-2S]-[ferredoxin] + NADP(+) + H(+) = 2 oxidized [2Fe-2S]-[ferredoxin] + NADPH</text>
        <dbReference type="Rhea" id="RHEA:20125"/>
        <dbReference type="Rhea" id="RHEA-COMP:10000"/>
        <dbReference type="Rhea" id="RHEA-COMP:10001"/>
        <dbReference type="ChEBI" id="CHEBI:15378"/>
        <dbReference type="ChEBI" id="CHEBI:33737"/>
        <dbReference type="ChEBI" id="CHEBI:33738"/>
        <dbReference type="ChEBI" id="CHEBI:57783"/>
        <dbReference type="ChEBI" id="CHEBI:58349"/>
        <dbReference type="EC" id="1.18.1.2"/>
    </reaction>
</comment>
<dbReference type="GeneID" id="29945155"/>
<keyword evidence="6" id="KW-0274">FAD</keyword>
<evidence type="ECO:0000256" key="1">
    <source>
        <dbReference type="ARBA" id="ARBA00001974"/>
    </source>
</evidence>
<keyword evidence="5" id="KW-0547">Nucleotide-binding</keyword>
<dbReference type="InterPro" id="IPR017938">
    <property type="entry name" value="Riboflavin_synthase-like_b-brl"/>
</dbReference>
<evidence type="ECO:0000256" key="4">
    <source>
        <dbReference type="ARBA" id="ARBA00022630"/>
    </source>
</evidence>
<name>A0A0B7J476_9GAMM</name>
<reference evidence="10 11" key="1">
    <citation type="submission" date="2018-01" db="EMBL/GenBank/DDBJ databases">
        <title>Whole genome sequencing of Histamine producing bacteria.</title>
        <authorList>
            <person name="Butler K."/>
        </authorList>
    </citation>
    <scope>NUCLEOTIDE SEQUENCE [LARGE SCALE GENOMIC DNA]</scope>
    <source>
        <strain evidence="10 11">FS-7.2</strain>
    </source>
</reference>
<dbReference type="Proteomes" id="UP000241426">
    <property type="component" value="Unassembled WGS sequence"/>
</dbReference>
<sequence length="247" mass="27676">MADWIPAQVIANRHWNQDLFSLSLRANIEPFKAGQFTKLGIMIGDNLIQRAYSFVNPPQQADIEIYATRVADGLLSPRLHALQAGDTVQISARASGFFTLEEIANSQHLWLFATGTAIGPYLSILGQKEVWHKYRKIILIHAVRYAADLSYQAEISALKQQYGDQLIVQPFVSREPAPLCLTGRIPQAIADGLLERHVGLYLSAEHSQVMLCGNPQMVRDTKAVLEAKGLTKNLRRTPGQITMEHYW</sequence>
<dbReference type="GO" id="GO:0000166">
    <property type="term" value="F:nucleotide binding"/>
    <property type="evidence" value="ECO:0007669"/>
    <property type="project" value="UniProtKB-KW"/>
</dbReference>
<proteinExistence type="inferred from homology"/>
<dbReference type="Gene3D" id="2.40.30.10">
    <property type="entry name" value="Translation factors"/>
    <property type="match status" value="1"/>
</dbReference>
<dbReference type="SUPFAM" id="SSF63380">
    <property type="entry name" value="Riboflavin synthase domain-like"/>
    <property type="match status" value="1"/>
</dbReference>
<dbReference type="InterPro" id="IPR001433">
    <property type="entry name" value="OxRdtase_FAD/NAD-bd"/>
</dbReference>
<accession>A0A2T3KHX9</accession>
<dbReference type="PROSITE" id="PS51384">
    <property type="entry name" value="FAD_FR"/>
    <property type="match status" value="1"/>
</dbReference>
<dbReference type="InterPro" id="IPR008333">
    <property type="entry name" value="Cbr1-like_FAD-bd_dom"/>
</dbReference>
<dbReference type="InterPro" id="IPR017927">
    <property type="entry name" value="FAD-bd_FR_type"/>
</dbReference>
<dbReference type="PANTHER" id="PTHR47878:SF1">
    <property type="entry name" value="FLAVODOXIN_FERREDOXIN--NADP REDUCTASE"/>
    <property type="match status" value="1"/>
</dbReference>
<dbReference type="InterPro" id="IPR051930">
    <property type="entry name" value="FNR_type-1"/>
</dbReference>
<dbReference type="SUPFAM" id="SSF52343">
    <property type="entry name" value="Ferredoxin reductase-like, C-terminal NADP-linked domain"/>
    <property type="match status" value="1"/>
</dbReference>
<gene>
    <name evidence="10" type="ORF">C9J27_11575</name>
</gene>
<dbReference type="Pfam" id="PF00175">
    <property type="entry name" value="NAD_binding_1"/>
    <property type="match status" value="1"/>
</dbReference>
<dbReference type="EC" id="1.18.1.2" evidence="3"/>
<dbReference type="RefSeq" id="WP_036789435.1">
    <property type="nucleotide sequence ID" value="NZ_JAUZMV010000001.1"/>
</dbReference>
<evidence type="ECO:0000256" key="8">
    <source>
        <dbReference type="ARBA" id="ARBA00023002"/>
    </source>
</evidence>
<dbReference type="InterPro" id="IPR039261">
    <property type="entry name" value="FNR_nucleotide-bd"/>
</dbReference>
<comment type="cofactor">
    <cofactor evidence="1">
        <name>FAD</name>
        <dbReference type="ChEBI" id="CHEBI:57692"/>
    </cofactor>
</comment>
<dbReference type="AlphaFoldDB" id="A0A0B7J476"/>
<dbReference type="InterPro" id="IPR033892">
    <property type="entry name" value="FNR_bac"/>
</dbReference>
<comment type="caution">
    <text evidence="10">The sequence shown here is derived from an EMBL/GenBank/DDBJ whole genome shotgun (WGS) entry which is preliminary data.</text>
</comment>
<dbReference type="Gene3D" id="3.40.50.80">
    <property type="entry name" value="Nucleotide-binding domain of ferredoxin-NADP reductase (FNR) module"/>
    <property type="match status" value="1"/>
</dbReference>
<evidence type="ECO:0000256" key="2">
    <source>
        <dbReference type="ARBA" id="ARBA00008312"/>
    </source>
</evidence>
<dbReference type="GO" id="GO:0042167">
    <property type="term" value="P:heme catabolic process"/>
    <property type="evidence" value="ECO:0007669"/>
    <property type="project" value="TreeGrafter"/>
</dbReference>
<evidence type="ECO:0000313" key="10">
    <source>
        <dbReference type="EMBL" id="PSU98718.1"/>
    </source>
</evidence>
<protein>
    <recommendedName>
        <fullName evidence="3">ferredoxin--NADP(+) reductase</fullName>
        <ecNumber evidence="3">1.18.1.2</ecNumber>
    </recommendedName>
</protein>
<dbReference type="eggNOG" id="COG1018">
    <property type="taxonomic scope" value="Bacteria"/>
</dbReference>
<accession>A0A0B7J476</accession>
<evidence type="ECO:0000256" key="5">
    <source>
        <dbReference type="ARBA" id="ARBA00022741"/>
    </source>
</evidence>
<keyword evidence="4" id="KW-0285">Flavoprotein</keyword>
<evidence type="ECO:0000256" key="7">
    <source>
        <dbReference type="ARBA" id="ARBA00022857"/>
    </source>
</evidence>
<dbReference type="GO" id="GO:0034599">
    <property type="term" value="P:cellular response to oxidative stress"/>
    <property type="evidence" value="ECO:0007669"/>
    <property type="project" value="TreeGrafter"/>
</dbReference>
<dbReference type="CDD" id="cd06195">
    <property type="entry name" value="FNR1"/>
    <property type="match status" value="1"/>
</dbReference>
<dbReference type="Pfam" id="PF00970">
    <property type="entry name" value="FAD_binding_6"/>
    <property type="match status" value="1"/>
</dbReference>